<evidence type="ECO:0000256" key="1">
    <source>
        <dbReference type="SAM" id="MobiDB-lite"/>
    </source>
</evidence>
<keyword evidence="3" id="KW-0732">Signal</keyword>
<proteinExistence type="predicted"/>
<evidence type="ECO:0000256" key="2">
    <source>
        <dbReference type="SAM" id="Phobius"/>
    </source>
</evidence>
<evidence type="ECO:0008006" key="6">
    <source>
        <dbReference type="Google" id="ProtNLM"/>
    </source>
</evidence>
<keyword evidence="2" id="KW-0472">Membrane</keyword>
<comment type="caution">
    <text evidence="4">The sequence shown here is derived from an EMBL/GenBank/DDBJ whole genome shotgun (WGS) entry which is preliminary data.</text>
</comment>
<feature type="compositionally biased region" description="Acidic residues" evidence="1">
    <location>
        <begin position="113"/>
        <end position="123"/>
    </location>
</feature>
<keyword evidence="5" id="KW-1185">Reference proteome</keyword>
<reference evidence="5" key="1">
    <citation type="journal article" date="2019" name="Int. J. Syst. Evol. Microbiol.">
        <title>The Global Catalogue of Microorganisms (GCM) 10K type strain sequencing project: providing services to taxonomists for standard genome sequencing and annotation.</title>
        <authorList>
            <consortium name="The Broad Institute Genomics Platform"/>
            <consortium name="The Broad Institute Genome Sequencing Center for Infectious Disease"/>
            <person name="Wu L."/>
            <person name="Ma J."/>
        </authorList>
    </citation>
    <scope>NUCLEOTIDE SEQUENCE [LARGE SCALE GENOMIC DNA]</scope>
    <source>
        <strain evidence="5">JCM 17933</strain>
    </source>
</reference>
<evidence type="ECO:0000313" key="4">
    <source>
        <dbReference type="EMBL" id="GAA4496085.1"/>
    </source>
</evidence>
<feature type="region of interest" description="Disordered" evidence="1">
    <location>
        <begin position="57"/>
        <end position="94"/>
    </location>
</feature>
<gene>
    <name evidence="4" type="ORF">GCM10023191_037580</name>
</gene>
<keyword evidence="2" id="KW-0812">Transmembrane</keyword>
<feature type="compositionally biased region" description="Acidic residues" evidence="1">
    <location>
        <begin position="64"/>
        <end position="81"/>
    </location>
</feature>
<accession>A0ABP8Q4C9</accession>
<dbReference type="EMBL" id="BAABHF010000021">
    <property type="protein sequence ID" value="GAA4496085.1"/>
    <property type="molecule type" value="Genomic_DNA"/>
</dbReference>
<organism evidence="4 5">
    <name type="scientific">Actinoallomurus oryzae</name>
    <dbReference type="NCBI Taxonomy" id="502180"/>
    <lineage>
        <taxon>Bacteria</taxon>
        <taxon>Bacillati</taxon>
        <taxon>Actinomycetota</taxon>
        <taxon>Actinomycetes</taxon>
        <taxon>Streptosporangiales</taxon>
        <taxon>Thermomonosporaceae</taxon>
        <taxon>Actinoallomurus</taxon>
    </lineage>
</organism>
<feature type="transmembrane region" description="Helical" evidence="2">
    <location>
        <begin position="179"/>
        <end position="199"/>
    </location>
</feature>
<evidence type="ECO:0000313" key="5">
    <source>
        <dbReference type="Proteomes" id="UP001500503"/>
    </source>
</evidence>
<dbReference type="Proteomes" id="UP001500503">
    <property type="component" value="Unassembled WGS sequence"/>
</dbReference>
<feature type="signal peptide" evidence="3">
    <location>
        <begin position="1"/>
        <end position="26"/>
    </location>
</feature>
<keyword evidence="2" id="KW-1133">Transmembrane helix</keyword>
<name>A0ABP8Q4C9_9ACTN</name>
<feature type="region of interest" description="Disordered" evidence="1">
    <location>
        <begin position="109"/>
        <end position="134"/>
    </location>
</feature>
<protein>
    <recommendedName>
        <fullName evidence="6">Gram-positive cocci surface proteins LPxTG domain-containing protein</fullName>
    </recommendedName>
</protein>
<sequence>MRVKTLTLTTASAAALTIGLASPALALASTADMIGAVHNQTGFGAHHQGVLHNGMHQVALPKGDDDDDDEGDDDGGGDDAEIGGFHRTRHTGPRGLCGIGGNIGGFAHGCGEEAGDDDDDDEGPGGGDFASEHTSACCAGGGHVRVSRPAPAPAAPAPRRYVPMGAVRTGFGGTQGTNVPLGVAGMSLLLGGAGLLPLARRRLQASARS</sequence>
<feature type="chain" id="PRO_5046065813" description="Gram-positive cocci surface proteins LPxTG domain-containing protein" evidence="3">
    <location>
        <begin position="27"/>
        <end position="209"/>
    </location>
</feature>
<evidence type="ECO:0000256" key="3">
    <source>
        <dbReference type="SAM" id="SignalP"/>
    </source>
</evidence>